<dbReference type="FunFam" id="2.120.10.30:FF:000241">
    <property type="entry name" value="Low-density lipoprotein receptor-related protein 6"/>
    <property type="match status" value="1"/>
</dbReference>
<keyword evidence="11" id="KW-1185">Reference proteome</keyword>
<dbReference type="InterPro" id="IPR000436">
    <property type="entry name" value="Sushi_SCR_CCP_dom"/>
</dbReference>
<dbReference type="InterPro" id="IPR011042">
    <property type="entry name" value="6-blade_b-propeller_TolB-like"/>
</dbReference>
<keyword evidence="7" id="KW-0472">Membrane</keyword>
<dbReference type="InterPro" id="IPR050778">
    <property type="entry name" value="Cueball_EGF_LRP_Nidogen"/>
</dbReference>
<evidence type="ECO:0000256" key="4">
    <source>
        <dbReference type="ARBA" id="ARBA00023157"/>
    </source>
</evidence>
<dbReference type="SMART" id="SM00181">
    <property type="entry name" value="EGF"/>
    <property type="match status" value="3"/>
</dbReference>
<proteinExistence type="predicted"/>
<dbReference type="PANTHER" id="PTHR46513:SF44">
    <property type="entry name" value="LDL RECEPTOR RELATED PROTEIN 4"/>
    <property type="match status" value="1"/>
</dbReference>
<keyword evidence="2 8" id="KW-0732">Signal</keyword>
<feature type="signal peptide" evidence="8">
    <location>
        <begin position="1"/>
        <end position="22"/>
    </location>
</feature>
<evidence type="ECO:0000256" key="8">
    <source>
        <dbReference type="SAM" id="SignalP"/>
    </source>
</evidence>
<evidence type="ECO:0000313" key="10">
    <source>
        <dbReference type="EnsemblMetazoa" id="G32506.1:cds"/>
    </source>
</evidence>
<evidence type="ECO:0000256" key="5">
    <source>
        <dbReference type="ARBA" id="ARBA00023180"/>
    </source>
</evidence>
<feature type="repeat" description="LDL-receptor class B" evidence="6">
    <location>
        <begin position="813"/>
        <end position="855"/>
    </location>
</feature>
<dbReference type="PANTHER" id="PTHR46513">
    <property type="entry name" value="VITELLOGENIN RECEPTOR-LIKE PROTEIN-RELATED-RELATED"/>
    <property type="match status" value="1"/>
</dbReference>
<dbReference type="CDD" id="cd00033">
    <property type="entry name" value="CCP"/>
    <property type="match status" value="1"/>
</dbReference>
<feature type="repeat" description="LDL-receptor class B" evidence="6">
    <location>
        <begin position="202"/>
        <end position="244"/>
    </location>
</feature>
<sequence>MPFLQIIFIFQILLLLGHFCSGIPEERGIILGVINPLSIKVFKEIPKSQASSFRNASHEITPSYLHLYSVASNPKEATVFVAIFDTIYFYSNVSISEKKDGRLTILFKGKSAAFGQIAIDYLSNNVYWCDSLLKWIAMKPANNFNNTIYKIIVHKDLNQPEGLALDLQNRIEKASLDGEDRVTIVYKGLSRVLSLTVDTANKKLYWADVQRHTIEGSSYDGSNRRVIRRLNLWSVTGVAYHQSLLHAVSIEPGKMFALDITSGSMLYSRTLEPIQPVTVSVYDIDSEVSFYNPCSTLICHHMCVNTASGPQCLCSEGFHLDNNGKTCTETSPFFKRGFIVNNATMFAMHEIHSANGQSSEYVYVHIPSSIIESFAVDAELDIIFFLDRENNFLMEHNIKSRQNRMLTSVSSAKDLNFDWIANIIGWIESKESSIRSFSVNSQITDTIYANLQNPAFLTIDPHFGYIYWISGKLGRSIVRGSWARDVPRVVISVEYLNDPISLKYDVVSNRLYWLDRAILKSSTATGLDIKSHVIIKGATNVFVYKDRFGLMKGDKLYFLRRIGNVTENVIKTIKNAKNVVVFDASLQKDKRGTCNILNGGCGEICIPKSREDGSICKCDVGLKLQPDQSCDSDVLQSDFIAVTDNSHGRILQIDLKNGTVVKLPLSVKKPTGLAFDKSTMTFFYSDASEKAILSATLHGKNKKIFYATGSSYALCLAIDYSTGNLYYTATGETQYQNYIGVVNRATSIHKTLITNLISPRDIALYSSKGYLFWTETGNRTTISRTHMDGSSKRYIATTGIELPNSITIDYSSSRLYWSDGRKDHIESSDLDGGNRQVLGTDSRAFINDIAIHGQYIFYTAWQREFITKMDKITGSKIPFMSEHPEFGRLDSLYIYTDENRDVSLSCSINNGLCSTFCFPTPNGRTCGCQDNVNLQSDQLTCEGVFRCQTLQQNLTFIDCLLPYPGLSCHFKCNTGYEPTVSTTVCGSEGQWMPPTDTLCKEIRKTETTYTYLYVASATGAFVAVMVTIGIICLVKRQSRSRESHDGTSSNAVNNQYISYDSQGYLHPGTKNHYHSIVSVYNIIHDEDLDDESVTNPYLTPVYEA</sequence>
<dbReference type="Proteomes" id="UP000005408">
    <property type="component" value="Unassembled WGS sequence"/>
</dbReference>
<dbReference type="PROSITE" id="PS51120">
    <property type="entry name" value="LDLRB"/>
    <property type="match status" value="3"/>
</dbReference>
<feature type="domain" description="EGF-like" evidence="9">
    <location>
        <begin position="312"/>
        <end position="327"/>
    </location>
</feature>
<name>A0A8W8MIS0_MAGGI</name>
<feature type="chain" id="PRO_5036469124" description="EGF-like domain-containing protein" evidence="8">
    <location>
        <begin position="23"/>
        <end position="1104"/>
    </location>
</feature>
<dbReference type="InterPro" id="IPR009030">
    <property type="entry name" value="Growth_fac_rcpt_cys_sf"/>
</dbReference>
<dbReference type="Pfam" id="PF14670">
    <property type="entry name" value="FXa_inhibition"/>
    <property type="match status" value="1"/>
</dbReference>
<evidence type="ECO:0000256" key="7">
    <source>
        <dbReference type="SAM" id="Phobius"/>
    </source>
</evidence>
<feature type="transmembrane region" description="Helical" evidence="7">
    <location>
        <begin position="1011"/>
        <end position="1034"/>
    </location>
</feature>
<evidence type="ECO:0000256" key="1">
    <source>
        <dbReference type="ARBA" id="ARBA00022536"/>
    </source>
</evidence>
<evidence type="ECO:0000313" key="11">
    <source>
        <dbReference type="Proteomes" id="UP000005408"/>
    </source>
</evidence>
<dbReference type="SUPFAM" id="SSF57184">
    <property type="entry name" value="Growth factor receptor domain"/>
    <property type="match status" value="1"/>
</dbReference>
<keyword evidence="5" id="KW-0325">Glycoprotein</keyword>
<accession>A0A8W8MIS0</accession>
<dbReference type="SMART" id="SM00135">
    <property type="entry name" value="LY"/>
    <property type="match status" value="8"/>
</dbReference>
<dbReference type="SUPFAM" id="SSF63825">
    <property type="entry name" value="YWTD domain"/>
    <property type="match status" value="3"/>
</dbReference>
<keyword evidence="7" id="KW-0812">Transmembrane</keyword>
<evidence type="ECO:0000256" key="6">
    <source>
        <dbReference type="PROSITE-ProRule" id="PRU00461"/>
    </source>
</evidence>
<keyword evidence="3" id="KW-0677">Repeat</keyword>
<dbReference type="AlphaFoldDB" id="A0A8W8MIS0"/>
<dbReference type="Pfam" id="PF00058">
    <property type="entry name" value="Ldl_recept_b"/>
    <property type="match status" value="1"/>
</dbReference>
<dbReference type="InterPro" id="IPR000033">
    <property type="entry name" value="LDLR_classB_rpt"/>
</dbReference>
<feature type="repeat" description="LDL-receptor class B" evidence="6">
    <location>
        <begin position="769"/>
        <end position="812"/>
    </location>
</feature>
<evidence type="ECO:0000256" key="3">
    <source>
        <dbReference type="ARBA" id="ARBA00022737"/>
    </source>
</evidence>
<dbReference type="EnsemblMetazoa" id="G32506.1">
    <property type="protein sequence ID" value="G32506.1:cds"/>
    <property type="gene ID" value="G32506"/>
</dbReference>
<dbReference type="CDD" id="cd00054">
    <property type="entry name" value="EGF_CA"/>
    <property type="match status" value="1"/>
</dbReference>
<reference evidence="10" key="1">
    <citation type="submission" date="2022-08" db="UniProtKB">
        <authorList>
            <consortium name="EnsemblMetazoa"/>
        </authorList>
    </citation>
    <scope>IDENTIFICATION</scope>
    <source>
        <strain evidence="10">05x7-T-G4-1.051#20</strain>
    </source>
</reference>
<protein>
    <recommendedName>
        <fullName evidence="9">EGF-like domain-containing protein</fullName>
    </recommendedName>
</protein>
<keyword evidence="1" id="KW-0245">EGF-like domain</keyword>
<organism evidence="10 11">
    <name type="scientific">Magallana gigas</name>
    <name type="common">Pacific oyster</name>
    <name type="synonym">Crassostrea gigas</name>
    <dbReference type="NCBI Taxonomy" id="29159"/>
    <lineage>
        <taxon>Eukaryota</taxon>
        <taxon>Metazoa</taxon>
        <taxon>Spiralia</taxon>
        <taxon>Lophotrochozoa</taxon>
        <taxon>Mollusca</taxon>
        <taxon>Bivalvia</taxon>
        <taxon>Autobranchia</taxon>
        <taxon>Pteriomorphia</taxon>
        <taxon>Ostreida</taxon>
        <taxon>Ostreoidea</taxon>
        <taxon>Ostreidae</taxon>
        <taxon>Magallana</taxon>
    </lineage>
</organism>
<keyword evidence="7" id="KW-1133">Transmembrane helix</keyword>
<dbReference type="InterPro" id="IPR000742">
    <property type="entry name" value="EGF"/>
</dbReference>
<evidence type="ECO:0000256" key="2">
    <source>
        <dbReference type="ARBA" id="ARBA00022729"/>
    </source>
</evidence>
<keyword evidence="4" id="KW-1015">Disulfide bond</keyword>
<dbReference type="Gene3D" id="2.120.10.30">
    <property type="entry name" value="TolB, C-terminal domain"/>
    <property type="match status" value="3"/>
</dbReference>
<dbReference type="PROSITE" id="PS01186">
    <property type="entry name" value="EGF_2"/>
    <property type="match status" value="1"/>
</dbReference>
<evidence type="ECO:0000259" key="9">
    <source>
        <dbReference type="PROSITE" id="PS01186"/>
    </source>
</evidence>